<protein>
    <submittedName>
        <fullName evidence="6">Chaperone</fullName>
    </submittedName>
</protein>
<name>A0A2A6BYY9_PRIPA</name>
<organism evidence="6 7">
    <name type="scientific">Pristionchus pacificus</name>
    <name type="common">Parasitic nematode worm</name>
    <dbReference type="NCBI Taxonomy" id="54126"/>
    <lineage>
        <taxon>Eukaryota</taxon>
        <taxon>Metazoa</taxon>
        <taxon>Ecdysozoa</taxon>
        <taxon>Nematoda</taxon>
        <taxon>Chromadorea</taxon>
        <taxon>Rhabditida</taxon>
        <taxon>Rhabditina</taxon>
        <taxon>Diplogasteromorpha</taxon>
        <taxon>Diplogasteroidea</taxon>
        <taxon>Neodiplogasteridae</taxon>
        <taxon>Pristionchus</taxon>
    </lineage>
</organism>
<dbReference type="PANTHER" id="PTHR44653">
    <property type="entry name" value="DNAJ HOMOLOG SUBFAMILY C MEMBER 1"/>
    <property type="match status" value="1"/>
</dbReference>
<dbReference type="SUPFAM" id="SSF46565">
    <property type="entry name" value="Chaperone J-domain"/>
    <property type="match status" value="1"/>
</dbReference>
<dbReference type="OrthoDB" id="376357at2759"/>
<dbReference type="GO" id="GO:0012505">
    <property type="term" value="C:endomembrane system"/>
    <property type="evidence" value="ECO:0007669"/>
    <property type="project" value="UniProtKB-SubCell"/>
</dbReference>
<dbReference type="Gene3D" id="1.10.287.110">
    <property type="entry name" value="DnaJ domain"/>
    <property type="match status" value="1"/>
</dbReference>
<keyword evidence="3" id="KW-1133">Transmembrane helix</keyword>
<dbReference type="PRINTS" id="PR00625">
    <property type="entry name" value="JDOMAIN"/>
</dbReference>
<evidence type="ECO:0000256" key="2">
    <source>
        <dbReference type="ARBA" id="ARBA00022729"/>
    </source>
</evidence>
<dbReference type="InterPro" id="IPR052606">
    <property type="entry name" value="DnaJ_domain_protein"/>
</dbReference>
<dbReference type="EnsemblMetazoa" id="PPA38664.1">
    <property type="protein sequence ID" value="PPA38664.1"/>
    <property type="gene ID" value="WBGene00277033"/>
</dbReference>
<dbReference type="Pfam" id="PF00226">
    <property type="entry name" value="DnaJ"/>
    <property type="match status" value="1"/>
</dbReference>
<dbReference type="AlphaFoldDB" id="A0A2A6BYY9"/>
<dbReference type="InterPro" id="IPR001623">
    <property type="entry name" value="DnaJ_domain"/>
</dbReference>
<sequence>MFGFHECSMLSFYEILGVKENCSVEEIKAAYHKLLIKNHPDKGIDKADITIQLVALIGKTLKDGFRREHYDRYEIV</sequence>
<reference evidence="7" key="1">
    <citation type="journal article" date="2008" name="Nat. Genet.">
        <title>The Pristionchus pacificus genome provides a unique perspective on nematode lifestyle and parasitism.</title>
        <authorList>
            <person name="Dieterich C."/>
            <person name="Clifton S.W."/>
            <person name="Schuster L.N."/>
            <person name="Chinwalla A."/>
            <person name="Delehaunty K."/>
            <person name="Dinkelacker I."/>
            <person name="Fulton L."/>
            <person name="Fulton R."/>
            <person name="Godfrey J."/>
            <person name="Minx P."/>
            <person name="Mitreva M."/>
            <person name="Roeseler W."/>
            <person name="Tian H."/>
            <person name="Witte H."/>
            <person name="Yang S.P."/>
            <person name="Wilson R.K."/>
            <person name="Sommer R.J."/>
        </authorList>
    </citation>
    <scope>NUCLEOTIDE SEQUENCE [LARGE SCALE GENOMIC DNA]</scope>
    <source>
        <strain evidence="7">PS312</strain>
    </source>
</reference>
<dbReference type="SMART" id="SM00271">
    <property type="entry name" value="DnaJ"/>
    <property type="match status" value="1"/>
</dbReference>
<keyword evidence="1" id="KW-0812">Transmembrane</keyword>
<evidence type="ECO:0000256" key="4">
    <source>
        <dbReference type="ARBA" id="ARBA00023136"/>
    </source>
</evidence>
<dbReference type="Proteomes" id="UP000005239">
    <property type="component" value="Unassembled WGS sequence"/>
</dbReference>
<evidence type="ECO:0000256" key="3">
    <source>
        <dbReference type="ARBA" id="ARBA00022989"/>
    </source>
</evidence>
<dbReference type="PROSITE" id="PS50076">
    <property type="entry name" value="DNAJ_2"/>
    <property type="match status" value="1"/>
</dbReference>
<reference evidence="6" key="2">
    <citation type="submission" date="2022-06" db="UniProtKB">
        <authorList>
            <consortium name="EnsemblMetazoa"/>
        </authorList>
    </citation>
    <scope>IDENTIFICATION</scope>
    <source>
        <strain evidence="6">PS312</strain>
    </source>
</reference>
<proteinExistence type="predicted"/>
<dbReference type="CDD" id="cd06257">
    <property type="entry name" value="DnaJ"/>
    <property type="match status" value="1"/>
</dbReference>
<dbReference type="PANTHER" id="PTHR44653:SF2">
    <property type="entry name" value="DNAJ HOMOLOG SUBFAMILY C MEMBER 1"/>
    <property type="match status" value="1"/>
</dbReference>
<keyword evidence="2" id="KW-0732">Signal</keyword>
<evidence type="ECO:0000256" key="1">
    <source>
        <dbReference type="ARBA" id="ARBA00022692"/>
    </source>
</evidence>
<dbReference type="InterPro" id="IPR036869">
    <property type="entry name" value="J_dom_sf"/>
</dbReference>
<evidence type="ECO:0000256" key="5">
    <source>
        <dbReference type="ARBA" id="ARBA00037847"/>
    </source>
</evidence>
<accession>A0A2A6BYY9</accession>
<keyword evidence="7" id="KW-1185">Reference proteome</keyword>
<evidence type="ECO:0000313" key="6">
    <source>
        <dbReference type="EnsemblMetazoa" id="PPA38664.1"/>
    </source>
</evidence>
<keyword evidence="4" id="KW-0472">Membrane</keyword>
<gene>
    <name evidence="6" type="primary">WBGene00277033</name>
</gene>
<evidence type="ECO:0000313" key="7">
    <source>
        <dbReference type="Proteomes" id="UP000005239"/>
    </source>
</evidence>
<accession>A0A8R1UTV7</accession>
<comment type="subcellular location">
    <subcellularLocation>
        <location evidence="5">Endomembrane system</location>
        <topology evidence="5">Single-pass membrane protein</topology>
    </subcellularLocation>
</comment>